<protein>
    <submittedName>
        <fullName evidence="2">Uncharacterized protein</fullName>
    </submittedName>
</protein>
<comment type="caution">
    <text evidence="2">The sequence shown here is derived from an EMBL/GenBank/DDBJ whole genome shotgun (WGS) entry which is preliminary data.</text>
</comment>
<accession>A0A9P0VYH2</accession>
<evidence type="ECO:0000256" key="1">
    <source>
        <dbReference type="SAM" id="Phobius"/>
    </source>
</evidence>
<sequence length="346" mass="39457">MSEPPPPQYTKEAKDVEGATDTAEIMMEAPCSFLGHIWILYFLSCVIFSVYILSLFSCSARIPYCNSQFNFLINSDSRSSKKLLTNIQETLDMVSFLVKDFGTVYITDQENSLIDTFSYLNEYKFNFNGFCRLANHKTTCYSGSMDIFSCWMRDIGHQLGTLSRKNSKELNLLGESFVAAYGNLLRALYDICSETESEEGVTGREYSTLSKMIHGLVNSHRYAKLMTAVSYATIFLSLSKIFILGSCIIFYKYPAKIGATLFKMMVSFQVFVFVSVLLNFSLCSSVLIYYFQLIEVFHQIGFAEITLGSGWFMIQFNFVVLLAIQALLLHYFVRRYRAKKSQYVAA</sequence>
<keyword evidence="1" id="KW-0812">Transmembrane</keyword>
<keyword evidence="3" id="KW-1185">Reference proteome</keyword>
<keyword evidence="1" id="KW-0472">Membrane</keyword>
<dbReference type="EMBL" id="CAKXYY010000007">
    <property type="protein sequence ID" value="CAH2352509.1"/>
    <property type="molecule type" value="Genomic_DNA"/>
</dbReference>
<gene>
    <name evidence="2" type="ORF">CLIB1423_07S01134</name>
</gene>
<reference evidence="2" key="1">
    <citation type="submission" date="2022-03" db="EMBL/GenBank/DDBJ databases">
        <authorList>
            <person name="Legras J.-L."/>
            <person name="Devillers H."/>
            <person name="Grondin C."/>
        </authorList>
    </citation>
    <scope>NUCLEOTIDE SEQUENCE</scope>
    <source>
        <strain evidence="2">CLIB 1423</strain>
    </source>
</reference>
<dbReference type="Proteomes" id="UP000837801">
    <property type="component" value="Unassembled WGS sequence"/>
</dbReference>
<dbReference type="AlphaFoldDB" id="A0A9P0VYH2"/>
<evidence type="ECO:0000313" key="3">
    <source>
        <dbReference type="Proteomes" id="UP000837801"/>
    </source>
</evidence>
<feature type="transmembrane region" description="Helical" evidence="1">
    <location>
        <begin position="228"/>
        <end position="251"/>
    </location>
</feature>
<dbReference type="OrthoDB" id="4073891at2759"/>
<feature type="transmembrane region" description="Helical" evidence="1">
    <location>
        <begin position="33"/>
        <end position="56"/>
    </location>
</feature>
<name>A0A9P0VYH2_9ASCO</name>
<proteinExistence type="predicted"/>
<organism evidence="2 3">
    <name type="scientific">[Candida] railenensis</name>
    <dbReference type="NCBI Taxonomy" id="45579"/>
    <lineage>
        <taxon>Eukaryota</taxon>
        <taxon>Fungi</taxon>
        <taxon>Dikarya</taxon>
        <taxon>Ascomycota</taxon>
        <taxon>Saccharomycotina</taxon>
        <taxon>Pichiomycetes</taxon>
        <taxon>Debaryomycetaceae</taxon>
        <taxon>Kurtzmaniella</taxon>
    </lineage>
</organism>
<feature type="transmembrane region" description="Helical" evidence="1">
    <location>
        <begin position="271"/>
        <end position="291"/>
    </location>
</feature>
<keyword evidence="1" id="KW-1133">Transmembrane helix</keyword>
<feature type="transmembrane region" description="Helical" evidence="1">
    <location>
        <begin position="311"/>
        <end position="333"/>
    </location>
</feature>
<evidence type="ECO:0000313" key="2">
    <source>
        <dbReference type="EMBL" id="CAH2352509.1"/>
    </source>
</evidence>